<proteinExistence type="predicted"/>
<organism evidence="2 3">
    <name type="scientific">Vanrija pseudolonga</name>
    <dbReference type="NCBI Taxonomy" id="143232"/>
    <lineage>
        <taxon>Eukaryota</taxon>
        <taxon>Fungi</taxon>
        <taxon>Dikarya</taxon>
        <taxon>Basidiomycota</taxon>
        <taxon>Agaricomycotina</taxon>
        <taxon>Tremellomycetes</taxon>
        <taxon>Trichosporonales</taxon>
        <taxon>Trichosporonaceae</taxon>
        <taxon>Vanrija</taxon>
    </lineage>
</organism>
<name>A0AAF0Y1E5_9TREE</name>
<feature type="compositionally biased region" description="Pro residues" evidence="1">
    <location>
        <begin position="172"/>
        <end position="194"/>
    </location>
</feature>
<dbReference type="Proteomes" id="UP000827549">
    <property type="component" value="Chromosome 1"/>
</dbReference>
<feature type="region of interest" description="Disordered" evidence="1">
    <location>
        <begin position="110"/>
        <end position="218"/>
    </location>
</feature>
<dbReference type="AlphaFoldDB" id="A0AAF0Y1E5"/>
<evidence type="ECO:0000313" key="2">
    <source>
        <dbReference type="EMBL" id="WOO77507.1"/>
    </source>
</evidence>
<feature type="compositionally biased region" description="Low complexity" evidence="1">
    <location>
        <begin position="204"/>
        <end position="217"/>
    </location>
</feature>
<feature type="compositionally biased region" description="Low complexity" evidence="1">
    <location>
        <begin position="140"/>
        <end position="171"/>
    </location>
</feature>
<accession>A0AAF0Y1E5</accession>
<evidence type="ECO:0000256" key="1">
    <source>
        <dbReference type="SAM" id="MobiDB-lite"/>
    </source>
</evidence>
<gene>
    <name evidence="2" type="ORF">LOC62_01G001085</name>
</gene>
<keyword evidence="3" id="KW-1185">Reference proteome</keyword>
<evidence type="ECO:0000313" key="3">
    <source>
        <dbReference type="Proteomes" id="UP000827549"/>
    </source>
</evidence>
<dbReference type="RefSeq" id="XP_062623539.1">
    <property type="nucleotide sequence ID" value="XM_062767555.1"/>
</dbReference>
<dbReference type="GeneID" id="87804343"/>
<reference evidence="2" key="1">
    <citation type="submission" date="2023-10" db="EMBL/GenBank/DDBJ databases">
        <authorList>
            <person name="Noh H."/>
        </authorList>
    </citation>
    <scope>NUCLEOTIDE SEQUENCE</scope>
    <source>
        <strain evidence="2">DUCC4014</strain>
    </source>
</reference>
<sequence>MGRPAAAPATATATTTATKYPGLSADDDNVPLADLKRSSGLVRLLQTERARHDAQLAFNAIGAYVAYRTGQDRVLLDASLGRVEAMMPEHAEAFTAVRAYFSLLGASCPPQAPRATQQRTTFRVPARINAHRPSSWMRIPSASRRVPSGSRSSSSSSAYSSSAGSSSSSRPSPSPPKTSPTPPPQPVLPAPPPSAHTRTPRTCPQAMTAAQRIAAAWRPPPPPAYARVDPNPVVRAAACVRA</sequence>
<dbReference type="EMBL" id="CP086714">
    <property type="protein sequence ID" value="WOO77507.1"/>
    <property type="molecule type" value="Genomic_DNA"/>
</dbReference>
<protein>
    <submittedName>
        <fullName evidence="2">Uncharacterized protein</fullName>
    </submittedName>
</protein>